<dbReference type="VEuPathDB" id="VectorBase:GAUT009451"/>
<sequence>MPKGGTLSVIVDASMDRSIQDALLVPVSVNYERLVDGSFVRKKQIPESFGKAITADNDQTVTDGNKHVNMFEENLTFTEPGICCKKLIEAAMENCEIVIEPEIVMERRRIARNLATYLGEDNEYDDTMTMTMTFSM</sequence>
<dbReference type="Proteomes" id="UP000078200">
    <property type="component" value="Unassembled WGS sequence"/>
</dbReference>
<accession>A0A1A9UML2</accession>
<protein>
    <submittedName>
        <fullName evidence="1">Uncharacterized protein</fullName>
    </submittedName>
</protein>
<dbReference type="AlphaFoldDB" id="A0A1A9UML2"/>
<keyword evidence="2" id="KW-1185">Reference proteome</keyword>
<name>A0A1A9UML2_GLOAU</name>
<dbReference type="STRING" id="7395.A0A1A9UML2"/>
<organism evidence="1 2">
    <name type="scientific">Glossina austeni</name>
    <name type="common">Savannah tsetse fly</name>
    <dbReference type="NCBI Taxonomy" id="7395"/>
    <lineage>
        <taxon>Eukaryota</taxon>
        <taxon>Metazoa</taxon>
        <taxon>Ecdysozoa</taxon>
        <taxon>Arthropoda</taxon>
        <taxon>Hexapoda</taxon>
        <taxon>Insecta</taxon>
        <taxon>Pterygota</taxon>
        <taxon>Neoptera</taxon>
        <taxon>Endopterygota</taxon>
        <taxon>Diptera</taxon>
        <taxon>Brachycera</taxon>
        <taxon>Muscomorpha</taxon>
        <taxon>Hippoboscoidea</taxon>
        <taxon>Glossinidae</taxon>
        <taxon>Glossina</taxon>
    </lineage>
</organism>
<evidence type="ECO:0000313" key="2">
    <source>
        <dbReference type="Proteomes" id="UP000078200"/>
    </source>
</evidence>
<reference evidence="1" key="1">
    <citation type="submission" date="2020-05" db="UniProtKB">
        <authorList>
            <consortium name="EnsemblMetazoa"/>
        </authorList>
    </citation>
    <scope>IDENTIFICATION</scope>
    <source>
        <strain evidence="1">TTRI</strain>
    </source>
</reference>
<evidence type="ECO:0000313" key="1">
    <source>
        <dbReference type="EnsemblMetazoa" id="GAUT009451-PA"/>
    </source>
</evidence>
<proteinExistence type="predicted"/>
<dbReference type="EnsemblMetazoa" id="GAUT009451-RA">
    <property type="protein sequence ID" value="GAUT009451-PA"/>
    <property type="gene ID" value="GAUT009451"/>
</dbReference>